<evidence type="ECO:0000256" key="1">
    <source>
        <dbReference type="ARBA" id="ARBA00022553"/>
    </source>
</evidence>
<evidence type="ECO:0000256" key="2">
    <source>
        <dbReference type="ARBA" id="ARBA00023125"/>
    </source>
</evidence>
<dbReference type="InterPro" id="IPR011006">
    <property type="entry name" value="CheY-like_superfamily"/>
</dbReference>
<dbReference type="InterPro" id="IPR000792">
    <property type="entry name" value="Tscrpt_reg_LuxR_C"/>
</dbReference>
<dbReference type="GO" id="GO:0006355">
    <property type="term" value="P:regulation of DNA-templated transcription"/>
    <property type="evidence" value="ECO:0007669"/>
    <property type="project" value="InterPro"/>
</dbReference>
<dbReference type="SMART" id="SM00421">
    <property type="entry name" value="HTH_LUXR"/>
    <property type="match status" value="1"/>
</dbReference>
<dbReference type="RefSeq" id="WP_012792795.1">
    <property type="nucleotide sequence ID" value="NC_013132.1"/>
</dbReference>
<dbReference type="CDD" id="cd06170">
    <property type="entry name" value="LuxR_C_like"/>
    <property type="match status" value="1"/>
</dbReference>
<dbReference type="SUPFAM" id="SSF46894">
    <property type="entry name" value="C-terminal effector domain of the bipartite response regulators"/>
    <property type="match status" value="1"/>
</dbReference>
<dbReference type="PANTHER" id="PTHR43214:SF43">
    <property type="entry name" value="TWO-COMPONENT RESPONSE REGULATOR"/>
    <property type="match status" value="1"/>
</dbReference>
<name>A0A979G8I5_CHIPD</name>
<gene>
    <name evidence="6" type="ordered locus">Cpin_5196</name>
</gene>
<dbReference type="PROSITE" id="PS50110">
    <property type="entry name" value="RESPONSE_REGULATORY"/>
    <property type="match status" value="1"/>
</dbReference>
<evidence type="ECO:0000259" key="4">
    <source>
        <dbReference type="PROSITE" id="PS50043"/>
    </source>
</evidence>
<dbReference type="OrthoDB" id="666033at2"/>
<dbReference type="InterPro" id="IPR001789">
    <property type="entry name" value="Sig_transdc_resp-reg_receiver"/>
</dbReference>
<evidence type="ECO:0000313" key="6">
    <source>
        <dbReference type="EMBL" id="ACU62627.1"/>
    </source>
</evidence>
<reference evidence="6 7" key="2">
    <citation type="journal article" date="2010" name="Stand. Genomic Sci.">
        <title>Complete genome sequence of Chitinophaga pinensis type strain (UQM 2034).</title>
        <authorList>
            <person name="Glavina Del Rio T."/>
            <person name="Abt B."/>
            <person name="Spring S."/>
            <person name="Lapidus A."/>
            <person name="Nolan M."/>
            <person name="Tice H."/>
            <person name="Copeland A."/>
            <person name="Cheng J.F."/>
            <person name="Chen F."/>
            <person name="Bruce D."/>
            <person name="Goodwin L."/>
            <person name="Pitluck S."/>
            <person name="Ivanova N."/>
            <person name="Mavromatis K."/>
            <person name="Mikhailova N."/>
            <person name="Pati A."/>
            <person name="Chen A."/>
            <person name="Palaniappan K."/>
            <person name="Land M."/>
            <person name="Hauser L."/>
            <person name="Chang Y.J."/>
            <person name="Jeffries C.D."/>
            <person name="Chain P."/>
            <person name="Saunders E."/>
            <person name="Detter J.C."/>
            <person name="Brettin T."/>
            <person name="Rohde M."/>
            <person name="Goker M."/>
            <person name="Bristow J."/>
            <person name="Eisen J.A."/>
            <person name="Markowitz V."/>
            <person name="Hugenholtz P."/>
            <person name="Kyrpides N.C."/>
            <person name="Klenk H.P."/>
            <person name="Lucas S."/>
        </authorList>
    </citation>
    <scope>NUCLEOTIDE SEQUENCE [LARGE SCALE GENOMIC DNA]</scope>
    <source>
        <strain evidence="7">ATCC 43595 / DSM 2588 / LMG 13176 / NBRC 15968 / NCIMB 11800 / UQM 2034</strain>
    </source>
</reference>
<accession>A0A979G8I5</accession>
<dbReference type="Pfam" id="PF00196">
    <property type="entry name" value="GerE"/>
    <property type="match status" value="1"/>
</dbReference>
<dbReference type="SMART" id="SM00448">
    <property type="entry name" value="REC"/>
    <property type="match status" value="1"/>
</dbReference>
<dbReference type="PANTHER" id="PTHR43214">
    <property type="entry name" value="TWO-COMPONENT RESPONSE REGULATOR"/>
    <property type="match status" value="1"/>
</dbReference>
<sequence>MPAETINLAIVDDLLLFRKVLKNYLLEQDNINVLIQTSDISELFHKLKDFPVDVLLLDVFMSNLNALDVLAFIRREYPEIKVLIVSGCTELHLISELLDYGIHGYISKTDEPEELLQAILMASNNKLYCNKLLTEALYWNRQNKLGEHLQTSTVELNDREKKILQMLWDEKNNREIAEELFLSIRSIEKIRQDMKEKLGVRSTVGLLKYGISKKIIEKEKTDVRKSASCFNIVS</sequence>
<reference evidence="7" key="1">
    <citation type="submission" date="2009-08" db="EMBL/GenBank/DDBJ databases">
        <title>The complete genome of Chitinophaga pinensis DSM 2588.</title>
        <authorList>
            <consortium name="US DOE Joint Genome Institute (JGI-PGF)"/>
            <person name="Lucas S."/>
            <person name="Copeland A."/>
            <person name="Lapidus A."/>
            <person name="Glavina del Rio T."/>
            <person name="Dalin E."/>
            <person name="Tice H."/>
            <person name="Bruce D."/>
            <person name="Goodwin L."/>
            <person name="Pitluck S."/>
            <person name="Kyrpides N."/>
            <person name="Mavromatis K."/>
            <person name="Ivanova N."/>
            <person name="Mikhailova N."/>
            <person name="Sims D."/>
            <person name="Meinche L."/>
            <person name="Brettin T."/>
            <person name="Detter J.C."/>
            <person name="Han C."/>
            <person name="Larimer F."/>
            <person name="Land M."/>
            <person name="Hauser L."/>
            <person name="Markowitz V."/>
            <person name="Cheng J.-F."/>
            <person name="Hugenholtz P."/>
            <person name="Woyke T."/>
            <person name="Wu D."/>
            <person name="Spring S."/>
            <person name="Klenk H.-P."/>
            <person name="Eisen J.A."/>
        </authorList>
    </citation>
    <scope>NUCLEOTIDE SEQUENCE [LARGE SCALE GENOMIC DNA]</scope>
    <source>
        <strain evidence="7">ATCC 43595 / DSM 2588 / LMG 13176 / NBRC 15968 / NCIMB 11800 / UQM 2034</strain>
    </source>
</reference>
<feature type="domain" description="Response regulatory" evidence="5">
    <location>
        <begin position="7"/>
        <end position="123"/>
    </location>
</feature>
<dbReference type="Pfam" id="PF00072">
    <property type="entry name" value="Response_reg"/>
    <property type="match status" value="1"/>
</dbReference>
<feature type="modified residue" description="4-aspartylphosphate" evidence="3">
    <location>
        <position position="58"/>
    </location>
</feature>
<dbReference type="GO" id="GO:0003677">
    <property type="term" value="F:DNA binding"/>
    <property type="evidence" value="ECO:0007669"/>
    <property type="project" value="UniProtKB-KW"/>
</dbReference>
<dbReference type="CDD" id="cd17535">
    <property type="entry name" value="REC_NarL-like"/>
    <property type="match status" value="1"/>
</dbReference>
<proteinExistence type="predicted"/>
<evidence type="ECO:0000313" key="7">
    <source>
        <dbReference type="Proteomes" id="UP000002215"/>
    </source>
</evidence>
<dbReference type="SUPFAM" id="SSF52172">
    <property type="entry name" value="CheY-like"/>
    <property type="match status" value="1"/>
</dbReference>
<dbReference type="EMBL" id="CP001699">
    <property type="protein sequence ID" value="ACU62627.1"/>
    <property type="molecule type" value="Genomic_DNA"/>
</dbReference>
<dbReference type="InterPro" id="IPR058245">
    <property type="entry name" value="NreC/VraR/RcsB-like_REC"/>
</dbReference>
<dbReference type="InterPro" id="IPR039420">
    <property type="entry name" value="WalR-like"/>
</dbReference>
<keyword evidence="2" id="KW-0238">DNA-binding</keyword>
<evidence type="ECO:0000256" key="3">
    <source>
        <dbReference type="PROSITE-ProRule" id="PRU00169"/>
    </source>
</evidence>
<evidence type="ECO:0000259" key="5">
    <source>
        <dbReference type="PROSITE" id="PS50110"/>
    </source>
</evidence>
<dbReference type="InterPro" id="IPR016032">
    <property type="entry name" value="Sig_transdc_resp-reg_C-effctor"/>
</dbReference>
<organism evidence="6 7">
    <name type="scientific">Chitinophaga pinensis (strain ATCC 43595 / DSM 2588 / LMG 13176 / NBRC 15968 / NCIMB 11800 / UQM 2034)</name>
    <dbReference type="NCBI Taxonomy" id="485918"/>
    <lineage>
        <taxon>Bacteria</taxon>
        <taxon>Pseudomonadati</taxon>
        <taxon>Bacteroidota</taxon>
        <taxon>Chitinophagia</taxon>
        <taxon>Chitinophagales</taxon>
        <taxon>Chitinophagaceae</taxon>
        <taxon>Chitinophaga</taxon>
    </lineage>
</organism>
<dbReference type="KEGG" id="cpi:Cpin_5196"/>
<dbReference type="GO" id="GO:0000160">
    <property type="term" value="P:phosphorelay signal transduction system"/>
    <property type="evidence" value="ECO:0007669"/>
    <property type="project" value="InterPro"/>
</dbReference>
<dbReference type="PROSITE" id="PS50043">
    <property type="entry name" value="HTH_LUXR_2"/>
    <property type="match status" value="1"/>
</dbReference>
<dbReference type="Gene3D" id="3.40.50.2300">
    <property type="match status" value="1"/>
</dbReference>
<feature type="domain" description="HTH luxR-type" evidence="4">
    <location>
        <begin position="149"/>
        <end position="214"/>
    </location>
</feature>
<protein>
    <submittedName>
        <fullName evidence="6">Two component transcriptional regulator, LuxR family</fullName>
    </submittedName>
</protein>
<dbReference type="Proteomes" id="UP000002215">
    <property type="component" value="Chromosome"/>
</dbReference>
<dbReference type="AlphaFoldDB" id="A0A979G8I5"/>
<keyword evidence="1 3" id="KW-0597">Phosphoprotein</keyword>